<dbReference type="InterPro" id="IPR036249">
    <property type="entry name" value="Thioredoxin-like_sf"/>
</dbReference>
<comment type="caution">
    <text evidence="6">The sequence shown here is derived from an EMBL/GenBank/DDBJ whole genome shotgun (WGS) entry which is preliminary data.</text>
</comment>
<evidence type="ECO:0000259" key="5">
    <source>
        <dbReference type="PROSITE" id="PS51352"/>
    </source>
</evidence>
<gene>
    <name evidence="6" type="ORF">MM239_20255</name>
</gene>
<evidence type="ECO:0000313" key="6">
    <source>
        <dbReference type="EMBL" id="MCH7411731.1"/>
    </source>
</evidence>
<dbReference type="InterPro" id="IPR050553">
    <property type="entry name" value="Thioredoxin_ResA/DsbE_sf"/>
</dbReference>
<organism evidence="6 7">
    <name type="scientific">Belliella filtrata</name>
    <dbReference type="NCBI Taxonomy" id="2923435"/>
    <lineage>
        <taxon>Bacteria</taxon>
        <taxon>Pseudomonadati</taxon>
        <taxon>Bacteroidota</taxon>
        <taxon>Cytophagia</taxon>
        <taxon>Cytophagales</taxon>
        <taxon>Cyclobacteriaceae</taxon>
        <taxon>Belliella</taxon>
    </lineage>
</organism>
<feature type="domain" description="Thioredoxin" evidence="5">
    <location>
        <begin position="1"/>
        <end position="128"/>
    </location>
</feature>
<evidence type="ECO:0000256" key="2">
    <source>
        <dbReference type="ARBA" id="ARBA00022748"/>
    </source>
</evidence>
<keyword evidence="3" id="KW-1015">Disulfide bond</keyword>
<keyword evidence="2" id="KW-0201">Cytochrome c-type biogenesis</keyword>
<evidence type="ECO:0000256" key="4">
    <source>
        <dbReference type="ARBA" id="ARBA00023284"/>
    </source>
</evidence>
<proteinExistence type="predicted"/>
<evidence type="ECO:0000313" key="7">
    <source>
        <dbReference type="Proteomes" id="UP001165489"/>
    </source>
</evidence>
<reference evidence="6" key="1">
    <citation type="submission" date="2022-03" db="EMBL/GenBank/DDBJ databases">
        <title>De novo assembled genomes of Belliella spp. (Cyclobacteriaceae) strains.</title>
        <authorList>
            <person name="Szabo A."/>
            <person name="Korponai K."/>
            <person name="Felfoldi T."/>
        </authorList>
    </citation>
    <scope>NUCLEOTIDE SEQUENCE</scope>
    <source>
        <strain evidence="6">DSM 111904</strain>
    </source>
</reference>
<dbReference type="EMBL" id="JAKZGP010000107">
    <property type="protein sequence ID" value="MCH7411731.1"/>
    <property type="molecule type" value="Genomic_DNA"/>
</dbReference>
<accession>A0ABS9V5M8</accession>
<dbReference type="InterPro" id="IPR013766">
    <property type="entry name" value="Thioredoxin_domain"/>
</dbReference>
<dbReference type="Proteomes" id="UP001165489">
    <property type="component" value="Unassembled WGS sequence"/>
</dbReference>
<evidence type="ECO:0000256" key="1">
    <source>
        <dbReference type="ARBA" id="ARBA00004196"/>
    </source>
</evidence>
<name>A0ABS9V5M8_9BACT</name>
<keyword evidence="7" id="KW-1185">Reference proteome</keyword>
<dbReference type="PANTHER" id="PTHR42852">
    <property type="entry name" value="THIOL:DISULFIDE INTERCHANGE PROTEIN DSBE"/>
    <property type="match status" value="1"/>
</dbReference>
<dbReference type="PANTHER" id="PTHR42852:SF6">
    <property type="entry name" value="THIOL:DISULFIDE INTERCHANGE PROTEIN DSBE"/>
    <property type="match status" value="1"/>
</dbReference>
<dbReference type="SUPFAM" id="SSF52833">
    <property type="entry name" value="Thioredoxin-like"/>
    <property type="match status" value="1"/>
</dbReference>
<comment type="subcellular location">
    <subcellularLocation>
        <location evidence="1">Cell envelope</location>
    </subcellularLocation>
</comment>
<dbReference type="CDD" id="cd02966">
    <property type="entry name" value="TlpA_like_family"/>
    <property type="match status" value="1"/>
</dbReference>
<dbReference type="PROSITE" id="PS51352">
    <property type="entry name" value="THIOREDOXIN_2"/>
    <property type="match status" value="1"/>
</dbReference>
<sequence length="398" mass="45572">MSNGVLTDYDFVKRSEGKITIIEFWETWCAPCIEGMGHLKALKSKFPDSLEIICISSDGIDKTIDFITKNDFPFTFIHDDEKSLKKIFPHQGIPHTILIDKKGQIKSQTYVGFVTEQVLTELDNGNQVNLPMKKNFDPSELINVNKSNSLIKFELLRHELGEPNSISEAINVDRPVQIITGYSGKAYYDTLETITQCTITGRNALEIYQYAYDDIPLSRFIYDNNLGYLNSSLPNFLYKMNFSASNLLGDAKEILINQLNSIWGLKTKIIEKECTYYELVSINLKEDTIMTESNPTIEIKRSTSRSALELTTSDIFTAESIAKLIEDQFVFLQDYKYWNQQENKIYFPVTTNLSGKYALNISINDESSSLDNWIELLAKNGLSLERKHGKVKYIQIER</sequence>
<dbReference type="InterPro" id="IPR000866">
    <property type="entry name" value="AhpC/TSA"/>
</dbReference>
<dbReference type="Pfam" id="PF00578">
    <property type="entry name" value="AhpC-TSA"/>
    <property type="match status" value="1"/>
</dbReference>
<keyword evidence="4" id="KW-0676">Redox-active center</keyword>
<dbReference type="Gene3D" id="3.40.30.10">
    <property type="entry name" value="Glutaredoxin"/>
    <property type="match status" value="1"/>
</dbReference>
<protein>
    <submittedName>
        <fullName evidence="6">TlpA family protein disulfide reductase</fullName>
    </submittedName>
</protein>
<evidence type="ECO:0000256" key="3">
    <source>
        <dbReference type="ARBA" id="ARBA00023157"/>
    </source>
</evidence>